<dbReference type="InterPro" id="IPR012337">
    <property type="entry name" value="RNaseH-like_sf"/>
</dbReference>
<dbReference type="SUPFAM" id="SSF56672">
    <property type="entry name" value="DNA/RNA polymerases"/>
    <property type="match status" value="1"/>
</dbReference>
<dbReference type="GO" id="GO:0003676">
    <property type="term" value="F:nucleic acid binding"/>
    <property type="evidence" value="ECO:0007669"/>
    <property type="project" value="InterPro"/>
</dbReference>
<name>A0AAF0V5Z0_SOLVR</name>
<dbReference type="PANTHER" id="PTHR46148">
    <property type="entry name" value="CHROMO DOMAIN-CONTAINING PROTEIN"/>
    <property type="match status" value="1"/>
</dbReference>
<dbReference type="InterPro" id="IPR056924">
    <property type="entry name" value="SH3_Tf2-1"/>
</dbReference>
<dbReference type="AlphaFoldDB" id="A0AAF0V5Z0"/>
<protein>
    <recommendedName>
        <fullName evidence="2">Tf2-1-like SH3-like domain-containing protein</fullName>
    </recommendedName>
</protein>
<dbReference type="Gene3D" id="3.30.420.10">
    <property type="entry name" value="Ribonuclease H-like superfamily/Ribonuclease H"/>
    <property type="match status" value="1"/>
</dbReference>
<accession>A0AAF0V5Z0</accession>
<dbReference type="Pfam" id="PF24626">
    <property type="entry name" value="SH3_Tf2-1"/>
    <property type="match status" value="1"/>
</dbReference>
<evidence type="ECO:0000313" key="3">
    <source>
        <dbReference type="EMBL" id="WMV57909.1"/>
    </source>
</evidence>
<organism evidence="3 4">
    <name type="scientific">Solanum verrucosum</name>
    <dbReference type="NCBI Taxonomy" id="315347"/>
    <lineage>
        <taxon>Eukaryota</taxon>
        <taxon>Viridiplantae</taxon>
        <taxon>Streptophyta</taxon>
        <taxon>Embryophyta</taxon>
        <taxon>Tracheophyta</taxon>
        <taxon>Spermatophyta</taxon>
        <taxon>Magnoliopsida</taxon>
        <taxon>eudicotyledons</taxon>
        <taxon>Gunneridae</taxon>
        <taxon>Pentapetalae</taxon>
        <taxon>asterids</taxon>
        <taxon>lamiids</taxon>
        <taxon>Solanales</taxon>
        <taxon>Solanaceae</taxon>
        <taxon>Solanoideae</taxon>
        <taxon>Solaneae</taxon>
        <taxon>Solanum</taxon>
    </lineage>
</organism>
<feature type="domain" description="Tf2-1-like SH3-like" evidence="2">
    <location>
        <begin position="625"/>
        <end position="666"/>
    </location>
</feature>
<evidence type="ECO:0000256" key="1">
    <source>
        <dbReference type="SAM" id="MobiDB-lite"/>
    </source>
</evidence>
<evidence type="ECO:0000313" key="4">
    <source>
        <dbReference type="Proteomes" id="UP001234989"/>
    </source>
</evidence>
<evidence type="ECO:0000259" key="2">
    <source>
        <dbReference type="Pfam" id="PF24626"/>
    </source>
</evidence>
<dbReference type="SUPFAM" id="SSF53098">
    <property type="entry name" value="Ribonuclease H-like"/>
    <property type="match status" value="1"/>
</dbReference>
<feature type="region of interest" description="Disordered" evidence="1">
    <location>
        <begin position="286"/>
        <end position="313"/>
    </location>
</feature>
<reference evidence="3" key="1">
    <citation type="submission" date="2023-08" db="EMBL/GenBank/DDBJ databases">
        <title>A de novo genome assembly of Solanum verrucosum Schlechtendal, a Mexican diploid species geographically isolated from the other diploid A-genome species in potato relatives.</title>
        <authorList>
            <person name="Hosaka K."/>
        </authorList>
    </citation>
    <scope>NUCLEOTIDE SEQUENCE</scope>
    <source>
        <tissue evidence="3">Young leaves</tissue>
    </source>
</reference>
<dbReference type="InterPro" id="IPR043502">
    <property type="entry name" value="DNA/RNA_pol_sf"/>
</dbReference>
<gene>
    <name evidence="3" type="ORF">MTR67_051294</name>
</gene>
<feature type="compositionally biased region" description="Basic and acidic residues" evidence="1">
    <location>
        <begin position="286"/>
        <end position="301"/>
    </location>
</feature>
<dbReference type="Proteomes" id="UP001234989">
    <property type="component" value="Chromosome 12"/>
</dbReference>
<proteinExistence type="predicted"/>
<dbReference type="InterPro" id="IPR036397">
    <property type="entry name" value="RNaseH_sf"/>
</dbReference>
<dbReference type="Gene3D" id="3.10.10.10">
    <property type="entry name" value="HIV Type 1 Reverse Transcriptase, subunit A, domain 1"/>
    <property type="match status" value="1"/>
</dbReference>
<sequence>MLYQTQHLSMGAPVLLVRKKDNSLRMCIDYHQLNKVTIKNKYRTINLESEIVTSRRHPSGLVCVTQKELNLGDVLNSSKYYDMNVLYHPSKASVAVDALDRLSMAEVKEKHDNDPILLQLKYVVHQQKVEVFSQGGDGVLRYQGHLRIPNKIYWRNNMKRDIAYFVAKGPNLDRVTKSTLFLAVKTTDLVDDYAKLYNNEILRLHGVPVSIISVRGPQFTSHFWKLFQKAFGTKVSPMKGVMRFGKKGKINPKKCVGDLTLIVPLKSVVVKDSLTYEEIPVEILDRQQARDPSKDSEEPRTTGRSVEPHTVPQVCHENDPVQPYLIVKKHGVLHGLWCFKVQPENPKDFSVDFVTGFSDHSLVMLMARFLGPLDGVYASDATFSPQEGFMRRKRNHNPITLIVVHTQPYMDDHGAPPQTVVPLMSHGLWLDECEKSFSELETRLTIALILTLPDGSDGYVTLLGCLQSRPRVFVDVMSRSIRPKDLETLLPLSKANVVVDALSRLCMGSVAHVEEEKKELAKDVHRLARLGVCLSNTSDGGAVPQYKVEVFYQGGDGVLRYQVPLRCTVIYGKSFGGTALRGTYQTLWLSVLTDNKLRVAKSAHFLNVKTTDSVEDYESPMKGVMRFGKKGKLSSRYVGPYRILKRVGNVAYELELPVELAVVHPVSQLLVEEVEKLGSCFSKDFVEEFVRRGSYLEVEAAMSTKIPHLFPSD</sequence>
<dbReference type="EMBL" id="CP133623">
    <property type="protein sequence ID" value="WMV57909.1"/>
    <property type="molecule type" value="Genomic_DNA"/>
</dbReference>
<keyword evidence="4" id="KW-1185">Reference proteome</keyword>
<dbReference type="PANTHER" id="PTHR46148:SF56">
    <property type="entry name" value="RETROTRANSPOSON PROTEIN"/>
    <property type="match status" value="1"/>
</dbReference>